<accession>A0ACC0X6Z2</accession>
<name>A0ACC0X6Z2_9ROSI</name>
<dbReference type="EMBL" id="CM047749">
    <property type="protein sequence ID" value="KAJ0010835.1"/>
    <property type="molecule type" value="Genomic_DNA"/>
</dbReference>
<dbReference type="Proteomes" id="UP001163603">
    <property type="component" value="Chromosome 14"/>
</dbReference>
<sequence>MLSILLDWFVNDPKILHFSWIEGQTPASSPQFLTLTVVSYLSITLFLSQNHPISIARPLLRRITVVHNLILINLSLIMAIGCLLSIFFHAPNIHYVLCYPKNVEPKGPLFFWAYVFYLSKIYEYVDTFLIVVSKSMKRLSFLHVYHHATVLIMCYIGLHTSQSSFPVVLVTNCVVHVFMYYYYLLCAIGKRPKWKRLVTDIQILQFVSSFINMLIVFFFHFTGSGCSGIWGYCFSMAFISTLLVLFIDFHSKNYNAKKDV</sequence>
<evidence type="ECO:0000313" key="1">
    <source>
        <dbReference type="EMBL" id="KAJ0010835.1"/>
    </source>
</evidence>
<gene>
    <name evidence="1" type="ORF">Pint_33321</name>
</gene>
<organism evidence="1 2">
    <name type="scientific">Pistacia integerrima</name>
    <dbReference type="NCBI Taxonomy" id="434235"/>
    <lineage>
        <taxon>Eukaryota</taxon>
        <taxon>Viridiplantae</taxon>
        <taxon>Streptophyta</taxon>
        <taxon>Embryophyta</taxon>
        <taxon>Tracheophyta</taxon>
        <taxon>Spermatophyta</taxon>
        <taxon>Magnoliopsida</taxon>
        <taxon>eudicotyledons</taxon>
        <taxon>Gunneridae</taxon>
        <taxon>Pentapetalae</taxon>
        <taxon>rosids</taxon>
        <taxon>malvids</taxon>
        <taxon>Sapindales</taxon>
        <taxon>Anacardiaceae</taxon>
        <taxon>Pistacia</taxon>
    </lineage>
</organism>
<protein>
    <submittedName>
        <fullName evidence="1">Uncharacterized protein</fullName>
    </submittedName>
</protein>
<proteinExistence type="predicted"/>
<keyword evidence="2" id="KW-1185">Reference proteome</keyword>
<evidence type="ECO:0000313" key="2">
    <source>
        <dbReference type="Proteomes" id="UP001163603"/>
    </source>
</evidence>
<comment type="caution">
    <text evidence="1">The sequence shown here is derived from an EMBL/GenBank/DDBJ whole genome shotgun (WGS) entry which is preliminary data.</text>
</comment>
<reference evidence="2" key="1">
    <citation type="journal article" date="2023" name="G3 (Bethesda)">
        <title>Genome assembly and association tests identify interacting loci associated with vigor, precocity, and sex in interspecific pistachio rootstocks.</title>
        <authorList>
            <person name="Palmer W."/>
            <person name="Jacygrad E."/>
            <person name="Sagayaradj S."/>
            <person name="Cavanaugh K."/>
            <person name="Han R."/>
            <person name="Bertier L."/>
            <person name="Beede B."/>
            <person name="Kafkas S."/>
            <person name="Golino D."/>
            <person name="Preece J."/>
            <person name="Michelmore R."/>
        </authorList>
    </citation>
    <scope>NUCLEOTIDE SEQUENCE [LARGE SCALE GENOMIC DNA]</scope>
</reference>